<evidence type="ECO:0000256" key="1">
    <source>
        <dbReference type="ARBA" id="ARBA00006432"/>
    </source>
</evidence>
<name>A0ABV6M7M3_9ACTN</name>
<evidence type="ECO:0000313" key="5">
    <source>
        <dbReference type="EMBL" id="MFC0530477.1"/>
    </source>
</evidence>
<dbReference type="EMBL" id="JBHLUH010000047">
    <property type="protein sequence ID" value="MFC0530477.1"/>
    <property type="molecule type" value="Genomic_DNA"/>
</dbReference>
<dbReference type="RefSeq" id="WP_377253636.1">
    <property type="nucleotide sequence ID" value="NZ_JBHLUH010000047.1"/>
</dbReference>
<proteinExistence type="inferred from homology"/>
<dbReference type="PANTHER" id="PTHR43201:SF5">
    <property type="entry name" value="MEDIUM-CHAIN ACYL-COA LIGASE ACSF2, MITOCHONDRIAL"/>
    <property type="match status" value="1"/>
</dbReference>
<evidence type="ECO:0000313" key="6">
    <source>
        <dbReference type="Proteomes" id="UP001589867"/>
    </source>
</evidence>
<dbReference type="InterPro" id="IPR042099">
    <property type="entry name" value="ANL_N_sf"/>
</dbReference>
<comment type="caution">
    <text evidence="5">The sequence shown here is derived from an EMBL/GenBank/DDBJ whole genome shotgun (WGS) entry which is preliminary data.</text>
</comment>
<evidence type="ECO:0000256" key="2">
    <source>
        <dbReference type="ARBA" id="ARBA00022598"/>
    </source>
</evidence>
<keyword evidence="2" id="KW-0436">Ligase</keyword>
<feature type="domain" description="AMP-binding enzyme C-terminal" evidence="4">
    <location>
        <begin position="397"/>
        <end position="471"/>
    </location>
</feature>
<dbReference type="InterPro" id="IPR025110">
    <property type="entry name" value="AMP-bd_C"/>
</dbReference>
<dbReference type="Proteomes" id="UP001589867">
    <property type="component" value="Unassembled WGS sequence"/>
</dbReference>
<accession>A0ABV6M7M3</accession>
<dbReference type="PANTHER" id="PTHR43201">
    <property type="entry name" value="ACYL-COA SYNTHETASE"/>
    <property type="match status" value="1"/>
</dbReference>
<dbReference type="InterPro" id="IPR000873">
    <property type="entry name" value="AMP-dep_synth/lig_dom"/>
</dbReference>
<sequence length="484" mass="50371">MSVPLLLEMAAEAHPDRRALCAPDGTPLTFAAFRDRVAAAAGLLRGRDARRVVLLSEATAALPVALFAAAWAGLPFVPVNHRLPADRVGELLDRLPGAHVVLGAGIAAPAGLATVDDAELFAAPPAADGPASAEADDTAVELFTSGTTGPPRLTTLTHSNLFSYVTNTVDLGAAAEDEALLLATPPFHIAAVAAVLTACYSGRRLVPLGRFTPEGWLRAAAEERVTHAFLVPTMLARVLDTLDREPGLAAPALRSLAYGGARMPRPTIERALRAFPETDFVNAYGLTETSSTVAVLGPDDHRAAALGDPVAVERLGSVGRVLPGVEVRVVDLDGQPLSTGAPGLVEVRGAQVSPGGAVGGWLRTGDTGWIDADGYLFLGGRTDDVIIKGGENIAPGEIEDVVLRHPDVAAVAVVGIPDPEWGERVAAAVVPHAGTVEPEAIREWVRRHLGSLKAPDLVQIMDELPETATGKVPRSAVRDLLGAR</sequence>
<dbReference type="Pfam" id="PF13193">
    <property type="entry name" value="AMP-binding_C"/>
    <property type="match status" value="1"/>
</dbReference>
<comment type="similarity">
    <text evidence="1">Belongs to the ATP-dependent AMP-binding enzyme family.</text>
</comment>
<reference evidence="5 6" key="1">
    <citation type="submission" date="2024-09" db="EMBL/GenBank/DDBJ databases">
        <authorList>
            <person name="Sun Q."/>
            <person name="Mori K."/>
        </authorList>
    </citation>
    <scope>NUCLEOTIDE SEQUENCE [LARGE SCALE GENOMIC DNA]</scope>
    <source>
        <strain evidence="5 6">TBRC 3947</strain>
    </source>
</reference>
<protein>
    <submittedName>
        <fullName evidence="5">Class I adenylate-forming enzyme family protein</fullName>
    </submittedName>
</protein>
<evidence type="ECO:0000259" key="3">
    <source>
        <dbReference type="Pfam" id="PF00501"/>
    </source>
</evidence>
<dbReference type="Gene3D" id="3.30.300.30">
    <property type="match status" value="1"/>
</dbReference>
<keyword evidence="6" id="KW-1185">Reference proteome</keyword>
<dbReference type="InterPro" id="IPR045851">
    <property type="entry name" value="AMP-bd_C_sf"/>
</dbReference>
<evidence type="ECO:0000259" key="4">
    <source>
        <dbReference type="Pfam" id="PF13193"/>
    </source>
</evidence>
<organism evidence="5 6">
    <name type="scientific">Phytohabitans kaempferiae</name>
    <dbReference type="NCBI Taxonomy" id="1620943"/>
    <lineage>
        <taxon>Bacteria</taxon>
        <taxon>Bacillati</taxon>
        <taxon>Actinomycetota</taxon>
        <taxon>Actinomycetes</taxon>
        <taxon>Micromonosporales</taxon>
        <taxon>Micromonosporaceae</taxon>
    </lineage>
</organism>
<dbReference type="Gene3D" id="3.40.50.12780">
    <property type="entry name" value="N-terminal domain of ligase-like"/>
    <property type="match status" value="1"/>
</dbReference>
<feature type="domain" description="AMP-dependent synthetase/ligase" evidence="3">
    <location>
        <begin position="8"/>
        <end position="355"/>
    </location>
</feature>
<gene>
    <name evidence="5" type="ORF">ACFFIA_22715</name>
</gene>
<dbReference type="Pfam" id="PF00501">
    <property type="entry name" value="AMP-binding"/>
    <property type="match status" value="1"/>
</dbReference>
<dbReference type="SUPFAM" id="SSF56801">
    <property type="entry name" value="Acetyl-CoA synthetase-like"/>
    <property type="match status" value="1"/>
</dbReference>